<feature type="transmembrane region" description="Helical" evidence="7">
    <location>
        <begin position="260"/>
        <end position="281"/>
    </location>
</feature>
<reference evidence="10" key="1">
    <citation type="journal article" date="2020" name="mSystems">
        <title>Genome- and Community-Level Interaction Insights into Carbon Utilization and Element Cycling Functions of Hydrothermarchaeota in Hydrothermal Sediment.</title>
        <authorList>
            <person name="Zhou Z."/>
            <person name="Liu Y."/>
            <person name="Xu W."/>
            <person name="Pan J."/>
            <person name="Luo Z.H."/>
            <person name="Li M."/>
        </authorList>
    </citation>
    <scope>NUCLEOTIDE SEQUENCE [LARGE SCALE GENOMIC DNA]</scope>
    <source>
        <strain evidence="10">SpSt-339</strain>
    </source>
</reference>
<evidence type="ECO:0000256" key="7">
    <source>
        <dbReference type="SAM" id="Phobius"/>
    </source>
</evidence>
<organism evidence="10">
    <name type="scientific">Schlesneria paludicola</name>
    <dbReference type="NCBI Taxonomy" id="360056"/>
    <lineage>
        <taxon>Bacteria</taxon>
        <taxon>Pseudomonadati</taxon>
        <taxon>Planctomycetota</taxon>
        <taxon>Planctomycetia</taxon>
        <taxon>Planctomycetales</taxon>
        <taxon>Planctomycetaceae</taxon>
        <taxon>Schlesneria</taxon>
    </lineage>
</organism>
<accession>A0A7C2P1Q2</accession>
<dbReference type="Pfam" id="PF02687">
    <property type="entry name" value="FtsX"/>
    <property type="match status" value="1"/>
</dbReference>
<keyword evidence="3 7" id="KW-0812">Transmembrane</keyword>
<evidence type="ECO:0000256" key="2">
    <source>
        <dbReference type="ARBA" id="ARBA00022475"/>
    </source>
</evidence>
<comment type="similarity">
    <text evidence="6">Belongs to the ABC-4 integral membrane protein family.</text>
</comment>
<dbReference type="PANTHER" id="PTHR30572:SF4">
    <property type="entry name" value="ABC TRANSPORTER PERMEASE YTRF"/>
    <property type="match status" value="1"/>
</dbReference>
<comment type="subcellular location">
    <subcellularLocation>
        <location evidence="1">Cell membrane</location>
        <topology evidence="1">Multi-pass membrane protein</topology>
    </subcellularLocation>
</comment>
<keyword evidence="4 7" id="KW-1133">Transmembrane helix</keyword>
<evidence type="ECO:0000256" key="3">
    <source>
        <dbReference type="ARBA" id="ARBA00022692"/>
    </source>
</evidence>
<proteinExistence type="inferred from homology"/>
<evidence type="ECO:0000259" key="9">
    <source>
        <dbReference type="Pfam" id="PF12704"/>
    </source>
</evidence>
<dbReference type="AlphaFoldDB" id="A0A7C2P1Q2"/>
<feature type="domain" description="ABC3 transporter permease C-terminal" evidence="8">
    <location>
        <begin position="262"/>
        <end position="378"/>
    </location>
</feature>
<dbReference type="EMBL" id="DSOK01000076">
    <property type="protein sequence ID" value="HEN14313.1"/>
    <property type="molecule type" value="Genomic_DNA"/>
</dbReference>
<evidence type="ECO:0000313" key="10">
    <source>
        <dbReference type="EMBL" id="HEN14313.1"/>
    </source>
</evidence>
<feature type="transmembrane region" description="Helical" evidence="7">
    <location>
        <begin position="301"/>
        <end position="330"/>
    </location>
</feature>
<keyword evidence="5 7" id="KW-0472">Membrane</keyword>
<dbReference type="InterPro" id="IPR003838">
    <property type="entry name" value="ABC3_permease_C"/>
</dbReference>
<dbReference type="GO" id="GO:0022857">
    <property type="term" value="F:transmembrane transporter activity"/>
    <property type="evidence" value="ECO:0007669"/>
    <property type="project" value="TreeGrafter"/>
</dbReference>
<evidence type="ECO:0000256" key="4">
    <source>
        <dbReference type="ARBA" id="ARBA00022989"/>
    </source>
</evidence>
<gene>
    <name evidence="10" type="ORF">ENQ76_02435</name>
</gene>
<evidence type="ECO:0000256" key="1">
    <source>
        <dbReference type="ARBA" id="ARBA00004651"/>
    </source>
</evidence>
<evidence type="ECO:0000256" key="5">
    <source>
        <dbReference type="ARBA" id="ARBA00023136"/>
    </source>
</evidence>
<protein>
    <submittedName>
        <fullName evidence="10">ABC transporter permease</fullName>
    </submittedName>
</protein>
<dbReference type="InterPro" id="IPR050250">
    <property type="entry name" value="Macrolide_Exporter_MacB"/>
</dbReference>
<dbReference type="GO" id="GO:0005886">
    <property type="term" value="C:plasma membrane"/>
    <property type="evidence" value="ECO:0007669"/>
    <property type="project" value="UniProtKB-SubCell"/>
</dbReference>
<dbReference type="PANTHER" id="PTHR30572">
    <property type="entry name" value="MEMBRANE COMPONENT OF TRANSPORTER-RELATED"/>
    <property type="match status" value="1"/>
</dbReference>
<sequence length="390" mass="42569">MLLKFAILVMKSLGRNKLRTSLTGLGVMVLVAIYAVVTNITGTLKSKIAENDQTRLIVSERWTMPSRVPMRYVADITGRDGVADWTTINFLAGFLDESRRRDRQAICIVTRPDNLREMQSGLEDLDPEIVEALMNRKDGAIVGPGMMKTMGWEIGQQFTLLAARFPPVDIPFTIVGVLPVGEMSNAIYARHDYYMEATNDREAVNAILLKVENSNRAREIAAELGLEYENRQPALKIETESAGVARLASRGQAVLQIIDGVVAILLIDMVIILSNSISISVRERRVEMAVLKVLGFQPLHITLMIIAEAMLVGALAGLFGTGVVSLLSQLTVNGTMPLYVWNKFLLQFPVPWSAAAWGMLIGAGVGLTGSVLPASSAKSVKVSDVFARIA</sequence>
<evidence type="ECO:0000256" key="6">
    <source>
        <dbReference type="ARBA" id="ARBA00038076"/>
    </source>
</evidence>
<feature type="domain" description="MacB-like periplasmic core" evidence="9">
    <location>
        <begin position="25"/>
        <end position="224"/>
    </location>
</feature>
<keyword evidence="2" id="KW-1003">Cell membrane</keyword>
<dbReference type="InterPro" id="IPR025857">
    <property type="entry name" value="MacB_PCD"/>
</dbReference>
<evidence type="ECO:0000259" key="8">
    <source>
        <dbReference type="Pfam" id="PF02687"/>
    </source>
</evidence>
<dbReference type="Pfam" id="PF12704">
    <property type="entry name" value="MacB_PCD"/>
    <property type="match status" value="1"/>
</dbReference>
<feature type="transmembrane region" description="Helical" evidence="7">
    <location>
        <begin position="350"/>
        <end position="372"/>
    </location>
</feature>
<comment type="caution">
    <text evidence="10">The sequence shown here is derived from an EMBL/GenBank/DDBJ whole genome shotgun (WGS) entry which is preliminary data.</text>
</comment>
<feature type="transmembrane region" description="Helical" evidence="7">
    <location>
        <begin position="20"/>
        <end position="37"/>
    </location>
</feature>
<name>A0A7C2P1Q2_9PLAN</name>